<reference evidence="1 2" key="1">
    <citation type="submission" date="2018-05" db="EMBL/GenBank/DDBJ databases">
        <title>Draft genome of Methanospirillum lacunae Ki8-1.</title>
        <authorList>
            <person name="Dueholm M.S."/>
            <person name="Nielsen P.H."/>
            <person name="Bakmann L.F."/>
            <person name="Otzen D.E."/>
        </authorList>
    </citation>
    <scope>NUCLEOTIDE SEQUENCE [LARGE SCALE GENOMIC DNA]</scope>
    <source>
        <strain evidence="1 2">Ki8-1</strain>
    </source>
</reference>
<dbReference type="GeneID" id="97549578"/>
<dbReference type="RefSeq" id="WP_109967480.1">
    <property type="nucleotide sequence ID" value="NZ_CP176093.1"/>
</dbReference>
<protein>
    <submittedName>
        <fullName evidence="1">Uncharacterized protein</fullName>
    </submittedName>
</protein>
<sequence>MTRERMSAPARLNRKICRSCYEKAKRDEAASFRALPQVIDPVSLVKVTSDLGRCQVCDTFRATWHDPESHTAICDSCRSSILREGS</sequence>
<gene>
    <name evidence="1" type="ORF">DK846_03365</name>
</gene>
<proteinExistence type="predicted"/>
<evidence type="ECO:0000313" key="1">
    <source>
        <dbReference type="EMBL" id="PWR74201.1"/>
    </source>
</evidence>
<comment type="caution">
    <text evidence="1">The sequence shown here is derived from an EMBL/GenBank/DDBJ whole genome shotgun (WGS) entry which is preliminary data.</text>
</comment>
<dbReference type="OrthoDB" id="106947at2157"/>
<name>A0A2V2NF33_9EURY</name>
<evidence type="ECO:0000313" key="2">
    <source>
        <dbReference type="Proteomes" id="UP000245657"/>
    </source>
</evidence>
<accession>A0A2V2NF33</accession>
<keyword evidence="2" id="KW-1185">Reference proteome</keyword>
<dbReference type="AlphaFoldDB" id="A0A2V2NF33"/>
<organism evidence="1 2">
    <name type="scientific">Methanospirillum lacunae</name>
    <dbReference type="NCBI Taxonomy" id="668570"/>
    <lineage>
        <taxon>Archaea</taxon>
        <taxon>Methanobacteriati</taxon>
        <taxon>Methanobacteriota</taxon>
        <taxon>Stenosarchaea group</taxon>
        <taxon>Methanomicrobia</taxon>
        <taxon>Methanomicrobiales</taxon>
        <taxon>Methanospirillaceae</taxon>
        <taxon>Methanospirillum</taxon>
    </lineage>
</organism>
<dbReference type="Proteomes" id="UP000245657">
    <property type="component" value="Unassembled WGS sequence"/>
</dbReference>
<dbReference type="EMBL" id="QGMY01000002">
    <property type="protein sequence ID" value="PWR74201.1"/>
    <property type="molecule type" value="Genomic_DNA"/>
</dbReference>